<keyword evidence="2" id="KW-0732">Signal</keyword>
<dbReference type="EMBL" id="CP020330">
    <property type="protein sequence ID" value="AQZ53175.1"/>
    <property type="molecule type" value="Genomic_DNA"/>
</dbReference>
<dbReference type="STRING" id="1122214.Mame_03874"/>
<dbReference type="AlphaFoldDB" id="A0A1U9Z637"/>
<dbReference type="SUPFAM" id="SSF56925">
    <property type="entry name" value="OMPA-like"/>
    <property type="match status" value="1"/>
</dbReference>
<dbReference type="Gene3D" id="2.40.160.20">
    <property type="match status" value="1"/>
</dbReference>
<evidence type="ECO:0000313" key="7">
    <source>
        <dbReference type="EMBL" id="AQZ53175.1"/>
    </source>
</evidence>
<dbReference type="InterPro" id="IPR051692">
    <property type="entry name" value="OMP-like"/>
</dbReference>
<evidence type="ECO:0000256" key="2">
    <source>
        <dbReference type="ARBA" id="ARBA00022729"/>
    </source>
</evidence>
<comment type="subcellular location">
    <subcellularLocation>
        <location evidence="1">Cell outer membrane</location>
    </subcellularLocation>
</comment>
<dbReference type="KEGG" id="mmed:Mame_03874"/>
<evidence type="ECO:0000256" key="4">
    <source>
        <dbReference type="ARBA" id="ARBA00023237"/>
    </source>
</evidence>
<dbReference type="GO" id="GO:0009279">
    <property type="term" value="C:cell outer membrane"/>
    <property type="evidence" value="ECO:0007669"/>
    <property type="project" value="UniProtKB-SubCell"/>
</dbReference>
<gene>
    <name evidence="7" type="ORF">Mame_03874</name>
</gene>
<reference evidence="7 8" key="1">
    <citation type="submission" date="2017-03" db="EMBL/GenBank/DDBJ databases">
        <title>Foreign affairs: Plasmid Transfer between Roseobacters and Rhizobia.</title>
        <authorList>
            <person name="Bartling P."/>
            <person name="Bunk B."/>
            <person name="Overmann J."/>
            <person name="Brinkmann H."/>
            <person name="Petersen J."/>
        </authorList>
    </citation>
    <scope>NUCLEOTIDE SEQUENCE [LARGE SCALE GENOMIC DNA]</scope>
    <source>
        <strain evidence="7 8">MACL11</strain>
    </source>
</reference>
<comment type="similarity">
    <text evidence="5">Belongs to the Omp25/RopB family.</text>
</comment>
<dbReference type="eggNOG" id="COG3637">
    <property type="taxonomic scope" value="Bacteria"/>
</dbReference>
<evidence type="ECO:0000259" key="6">
    <source>
        <dbReference type="Pfam" id="PF13505"/>
    </source>
</evidence>
<evidence type="ECO:0000256" key="1">
    <source>
        <dbReference type="ARBA" id="ARBA00004442"/>
    </source>
</evidence>
<keyword evidence="4" id="KW-0998">Cell outer membrane</keyword>
<dbReference type="Proteomes" id="UP000191135">
    <property type="component" value="Chromosome"/>
</dbReference>
<dbReference type="InterPro" id="IPR011250">
    <property type="entry name" value="OMP/PagP_B-barrel"/>
</dbReference>
<dbReference type="PANTHER" id="PTHR34001">
    <property type="entry name" value="BLL7405 PROTEIN"/>
    <property type="match status" value="1"/>
</dbReference>
<evidence type="ECO:0000313" key="8">
    <source>
        <dbReference type="Proteomes" id="UP000191135"/>
    </source>
</evidence>
<evidence type="ECO:0000256" key="5">
    <source>
        <dbReference type="ARBA" id="ARBA00038306"/>
    </source>
</evidence>
<keyword evidence="8" id="KW-1185">Reference proteome</keyword>
<name>A0A1U9Z637_9HYPH</name>
<keyword evidence="3" id="KW-0472">Membrane</keyword>
<proteinExistence type="inferred from homology"/>
<dbReference type="InterPro" id="IPR027385">
    <property type="entry name" value="Beta-barrel_OMP"/>
</dbReference>
<protein>
    <submittedName>
        <fullName evidence="7">Opacity protein antigen</fullName>
    </submittedName>
</protein>
<sequence length="204" mass="21651">MPAAPPSLAVVDWSGFYFGAEGGYGWLAGEIPETVFTAGKTEAASGGTAGVFVGYDHQLDNRMVIGIEGAYSYNWNDNDYVVSSPLPILNGQSVTFGTEWRASVEGRLGYAWGKALVYASGGFVSTRLEGSFSLTGQDYDDVLNGWTAGLGVDYAFNEHVFGRLKASYSDYGKTDLVTQATGLPGLDDTKLSQASITAGIGFKF</sequence>
<dbReference type="PANTHER" id="PTHR34001:SF3">
    <property type="entry name" value="BLL7405 PROTEIN"/>
    <property type="match status" value="1"/>
</dbReference>
<accession>A0A1U9Z637</accession>
<organism evidence="7 8">
    <name type="scientific">Martelella mediterranea DSM 17316</name>
    <dbReference type="NCBI Taxonomy" id="1122214"/>
    <lineage>
        <taxon>Bacteria</taxon>
        <taxon>Pseudomonadati</taxon>
        <taxon>Pseudomonadota</taxon>
        <taxon>Alphaproteobacteria</taxon>
        <taxon>Hyphomicrobiales</taxon>
        <taxon>Aurantimonadaceae</taxon>
        <taxon>Martelella</taxon>
    </lineage>
</organism>
<evidence type="ECO:0000256" key="3">
    <source>
        <dbReference type="ARBA" id="ARBA00023136"/>
    </source>
</evidence>
<dbReference type="Pfam" id="PF13505">
    <property type="entry name" value="OMP_b-brl"/>
    <property type="match status" value="1"/>
</dbReference>
<feature type="domain" description="Outer membrane protein beta-barrel" evidence="6">
    <location>
        <begin position="7"/>
        <end position="204"/>
    </location>
</feature>